<evidence type="ECO:0000313" key="1">
    <source>
        <dbReference type="EMBL" id="OBA28411.1"/>
    </source>
</evidence>
<sequence>MFKLNFFNSLKNKRFLTTETNNIVKNYSNNSLHHLPRASLLAFNIRHNKLFKNRFVKPFDKFNNYEDVVKYIEWSYPETGLTMESHIANIKFLQENVSYRMFNSLLKLYQQRFVMIPNKYEFNRFDKTNLVKPQKLLVSLLFRRYMKPKAFFVKKYFLETENEIKKQYLSKGEKMNENLQNITLKEINILYSELPKEEKDKYAAEAKQHQEILDKIFQVNVEKEPETFNS</sequence>
<accession>A0A1B7TI44</accession>
<comment type="caution">
    <text evidence="1">The sequence shown here is derived from an EMBL/GenBank/DDBJ whole genome shotgun (WGS) entry which is preliminary data.</text>
</comment>
<keyword evidence="2" id="KW-1185">Reference proteome</keyword>
<reference evidence="2" key="1">
    <citation type="journal article" date="2016" name="Proc. Natl. Acad. Sci. U.S.A.">
        <title>Comparative genomics of biotechnologically important yeasts.</title>
        <authorList>
            <person name="Riley R."/>
            <person name="Haridas S."/>
            <person name="Wolfe K.H."/>
            <person name="Lopes M.R."/>
            <person name="Hittinger C.T."/>
            <person name="Goeker M."/>
            <person name="Salamov A.A."/>
            <person name="Wisecaver J.H."/>
            <person name="Long T.M."/>
            <person name="Calvey C.H."/>
            <person name="Aerts A.L."/>
            <person name="Barry K.W."/>
            <person name="Choi C."/>
            <person name="Clum A."/>
            <person name="Coughlan A.Y."/>
            <person name="Deshpande S."/>
            <person name="Douglass A.P."/>
            <person name="Hanson S.J."/>
            <person name="Klenk H.-P."/>
            <person name="LaButti K.M."/>
            <person name="Lapidus A."/>
            <person name="Lindquist E.A."/>
            <person name="Lipzen A.M."/>
            <person name="Meier-Kolthoff J.P."/>
            <person name="Ohm R.A."/>
            <person name="Otillar R.P."/>
            <person name="Pangilinan J.L."/>
            <person name="Peng Y."/>
            <person name="Rokas A."/>
            <person name="Rosa C.A."/>
            <person name="Scheuner C."/>
            <person name="Sibirny A.A."/>
            <person name="Slot J.C."/>
            <person name="Stielow J.B."/>
            <person name="Sun H."/>
            <person name="Kurtzman C.P."/>
            <person name="Blackwell M."/>
            <person name="Grigoriev I.V."/>
            <person name="Jeffries T.W."/>
        </authorList>
    </citation>
    <scope>NUCLEOTIDE SEQUENCE [LARGE SCALE GENOMIC DNA]</scope>
    <source>
        <strain evidence="2">NRRL Y-1626</strain>
    </source>
</reference>
<protein>
    <submittedName>
        <fullName evidence="1">Uncharacterized protein</fullName>
    </submittedName>
</protein>
<dbReference type="OrthoDB" id="3972817at2759"/>
<proteinExistence type="predicted"/>
<dbReference type="EMBL" id="LXPE01000004">
    <property type="protein sequence ID" value="OBA28411.1"/>
    <property type="molecule type" value="Genomic_DNA"/>
</dbReference>
<evidence type="ECO:0000313" key="2">
    <source>
        <dbReference type="Proteomes" id="UP000092321"/>
    </source>
</evidence>
<dbReference type="Proteomes" id="UP000092321">
    <property type="component" value="Unassembled WGS sequence"/>
</dbReference>
<name>A0A1B7TI44_9ASCO</name>
<dbReference type="AlphaFoldDB" id="A0A1B7TI44"/>
<organism evidence="1 2">
    <name type="scientific">Hanseniaspora valbyensis NRRL Y-1626</name>
    <dbReference type="NCBI Taxonomy" id="766949"/>
    <lineage>
        <taxon>Eukaryota</taxon>
        <taxon>Fungi</taxon>
        <taxon>Dikarya</taxon>
        <taxon>Ascomycota</taxon>
        <taxon>Saccharomycotina</taxon>
        <taxon>Saccharomycetes</taxon>
        <taxon>Saccharomycodales</taxon>
        <taxon>Saccharomycodaceae</taxon>
        <taxon>Hanseniaspora</taxon>
    </lineage>
</organism>
<gene>
    <name evidence="1" type="ORF">HANVADRAFT_51700</name>
</gene>